<dbReference type="Pfam" id="PF07690">
    <property type="entry name" value="MFS_1"/>
    <property type="match status" value="1"/>
</dbReference>
<feature type="transmembrane region" description="Helical" evidence="6">
    <location>
        <begin position="102"/>
        <end position="125"/>
    </location>
</feature>
<dbReference type="PANTHER" id="PTHR43702:SF3">
    <property type="entry name" value="PROTEIN TSGA"/>
    <property type="match status" value="1"/>
</dbReference>
<dbReference type="Gene3D" id="1.20.1250.20">
    <property type="entry name" value="MFS general substrate transporter like domains"/>
    <property type="match status" value="2"/>
</dbReference>
<evidence type="ECO:0000256" key="4">
    <source>
        <dbReference type="ARBA" id="ARBA00022989"/>
    </source>
</evidence>
<feature type="transmembrane region" description="Helical" evidence="6">
    <location>
        <begin position="145"/>
        <end position="162"/>
    </location>
</feature>
<feature type="transmembrane region" description="Helical" evidence="6">
    <location>
        <begin position="78"/>
        <end position="96"/>
    </location>
</feature>
<evidence type="ECO:0000313" key="9">
    <source>
        <dbReference type="Proteomes" id="UP000216101"/>
    </source>
</evidence>
<feature type="transmembrane region" description="Helical" evidence="6">
    <location>
        <begin position="51"/>
        <end position="71"/>
    </location>
</feature>
<feature type="transmembrane region" description="Helical" evidence="6">
    <location>
        <begin position="335"/>
        <end position="358"/>
    </location>
</feature>
<evidence type="ECO:0000256" key="5">
    <source>
        <dbReference type="ARBA" id="ARBA00023136"/>
    </source>
</evidence>
<feature type="transmembrane region" description="Helical" evidence="6">
    <location>
        <begin position="12"/>
        <end position="39"/>
    </location>
</feature>
<dbReference type="GO" id="GO:0005886">
    <property type="term" value="C:plasma membrane"/>
    <property type="evidence" value="ECO:0007669"/>
    <property type="project" value="UniProtKB-SubCell"/>
</dbReference>
<comment type="caution">
    <text evidence="8">The sequence shown here is derived from an EMBL/GenBank/DDBJ whole genome shotgun (WGS) entry which is preliminary data.</text>
</comment>
<dbReference type="PANTHER" id="PTHR43702">
    <property type="entry name" value="L-FUCOSE-PROTON SYMPORTER"/>
    <property type="match status" value="1"/>
</dbReference>
<gene>
    <name evidence="8" type="ORF">CBP51_13875</name>
</gene>
<dbReference type="EMBL" id="NHNI01000002">
    <property type="protein sequence ID" value="OZY84299.1"/>
    <property type="molecule type" value="Genomic_DNA"/>
</dbReference>
<dbReference type="RefSeq" id="WP_094985411.1">
    <property type="nucleotide sequence ID" value="NZ_NHNI01000002.1"/>
</dbReference>
<evidence type="ECO:0000259" key="7">
    <source>
        <dbReference type="PROSITE" id="PS50850"/>
    </source>
</evidence>
<feature type="transmembrane region" description="Helical" evidence="6">
    <location>
        <begin position="215"/>
        <end position="236"/>
    </location>
</feature>
<feature type="transmembrane region" description="Helical" evidence="6">
    <location>
        <begin position="248"/>
        <end position="265"/>
    </location>
</feature>
<protein>
    <submittedName>
        <fullName evidence="8">MFS transporter</fullName>
    </submittedName>
</protein>
<dbReference type="InterPro" id="IPR011701">
    <property type="entry name" value="MFS"/>
</dbReference>
<evidence type="ECO:0000256" key="6">
    <source>
        <dbReference type="SAM" id="Phobius"/>
    </source>
</evidence>
<dbReference type="InterPro" id="IPR050375">
    <property type="entry name" value="MFS_TsgA-like"/>
</dbReference>
<evidence type="ECO:0000256" key="2">
    <source>
        <dbReference type="ARBA" id="ARBA00022475"/>
    </source>
</evidence>
<keyword evidence="5 6" id="KW-0472">Membrane</keyword>
<feature type="transmembrane region" description="Helical" evidence="6">
    <location>
        <begin position="304"/>
        <end position="323"/>
    </location>
</feature>
<evidence type="ECO:0000256" key="3">
    <source>
        <dbReference type="ARBA" id="ARBA00022692"/>
    </source>
</evidence>
<dbReference type="Proteomes" id="UP000216101">
    <property type="component" value="Unassembled WGS sequence"/>
</dbReference>
<reference evidence="9" key="1">
    <citation type="submission" date="2017-05" db="EMBL/GenBank/DDBJ databases">
        <authorList>
            <person name="Barney B.M."/>
        </authorList>
    </citation>
    <scope>NUCLEOTIDE SEQUENCE [LARGE SCALE GENOMIC DNA]</scope>
    <source>
        <strain evidence="9">PSBB022</strain>
    </source>
</reference>
<accession>A0A266Q4M1</accession>
<dbReference type="GO" id="GO:0022857">
    <property type="term" value="F:transmembrane transporter activity"/>
    <property type="evidence" value="ECO:0007669"/>
    <property type="project" value="InterPro"/>
</dbReference>
<keyword evidence="3 6" id="KW-0812">Transmembrane</keyword>
<keyword evidence="4 6" id="KW-1133">Transmembrane helix</keyword>
<organism evidence="8 9">
    <name type="scientific">Cellvibrio mixtus</name>
    <dbReference type="NCBI Taxonomy" id="39650"/>
    <lineage>
        <taxon>Bacteria</taxon>
        <taxon>Pseudomonadati</taxon>
        <taxon>Pseudomonadota</taxon>
        <taxon>Gammaproteobacteria</taxon>
        <taxon>Cellvibrionales</taxon>
        <taxon>Cellvibrionaceae</taxon>
        <taxon>Cellvibrio</taxon>
    </lineage>
</organism>
<comment type="subcellular location">
    <subcellularLocation>
        <location evidence="1">Cell inner membrane</location>
        <topology evidence="1">Multi-pass membrane protein</topology>
    </subcellularLocation>
</comment>
<dbReference type="InterPro" id="IPR020846">
    <property type="entry name" value="MFS_dom"/>
</dbReference>
<keyword evidence="9" id="KW-1185">Reference proteome</keyword>
<feature type="transmembrane region" description="Helical" evidence="6">
    <location>
        <begin position="277"/>
        <end position="298"/>
    </location>
</feature>
<feature type="transmembrane region" description="Helical" evidence="6">
    <location>
        <begin position="370"/>
        <end position="391"/>
    </location>
</feature>
<evidence type="ECO:0000313" key="8">
    <source>
        <dbReference type="EMBL" id="OZY84299.1"/>
    </source>
</evidence>
<keyword evidence="2" id="KW-1003">Cell membrane</keyword>
<sequence length="410" mass="44846">MTSAHQEHNLVLIRWLTFLMFTMFAMTTDAVGVIIPEIIKEFDLNLTQASAFHYAPMIAIAFSGIAFGFLADRIGRKYTILIGLGLFAVSCFLFALGDYFEFFVGLLLISGCAIGIFKTGALALIGDISTSTREHTRTMNTVEGFFGVGAIIGPAIVAYLLAAKVSWIYLYIFAGFICLLLIVIAARVNYPRHKPCTTQEKIDIKRTLKMIRNPYAAGFSGAIALYVATEVAIYVWMPTLLKEYSGSATWFATYALTVFFVLRAGGRFLGAWILTKFSWTSVMAVFSSCIFLCFLGSMLGGVNYAVFLLPLSGLFMSMIYPTLNSKGISCFNKTEHGSVAGVILFFTAVAAALGPLLMGAVGDLFGHVQYGFYLATGFAGLLCAAMMYNWIKNPAEKQLSQLDITQYGSH</sequence>
<feature type="transmembrane region" description="Helical" evidence="6">
    <location>
        <begin position="168"/>
        <end position="186"/>
    </location>
</feature>
<dbReference type="PROSITE" id="PS50850">
    <property type="entry name" value="MFS"/>
    <property type="match status" value="1"/>
</dbReference>
<proteinExistence type="predicted"/>
<dbReference type="AlphaFoldDB" id="A0A266Q4M1"/>
<name>A0A266Q4M1_9GAMM</name>
<dbReference type="SUPFAM" id="SSF103473">
    <property type="entry name" value="MFS general substrate transporter"/>
    <property type="match status" value="1"/>
</dbReference>
<evidence type="ECO:0000256" key="1">
    <source>
        <dbReference type="ARBA" id="ARBA00004429"/>
    </source>
</evidence>
<dbReference type="InterPro" id="IPR036259">
    <property type="entry name" value="MFS_trans_sf"/>
</dbReference>
<feature type="domain" description="Major facilitator superfamily (MFS) profile" evidence="7">
    <location>
        <begin position="13"/>
        <end position="397"/>
    </location>
</feature>